<sequence>MSNNDKYENSLIFNLAKYTMKNGPFMSGTFSAIPLLNDVSKTRIEIAKFFDEFIQSMLSRGDISDVTRQVLSNTSQKILSREFYANEAIEYVTIWMKKIADRQEMSSDEKLIMDVFSSDIYLEDIDIDKTTSRILGPGNG</sequence>
<proteinExistence type="predicted"/>
<accession>A0A6C2C4D4</accession>
<comment type="caution">
    <text evidence="1">The sequence shown here is derived from an EMBL/GenBank/DDBJ whole genome shotgun (WGS) entry which is preliminary data.</text>
</comment>
<dbReference type="AlphaFoldDB" id="A0A6C2C4D4"/>
<dbReference type="Proteomes" id="UP000371977">
    <property type="component" value="Unassembled WGS sequence"/>
</dbReference>
<name>A0A6C2C4D4_9LACO</name>
<dbReference type="EMBL" id="SDGZ01000020">
    <property type="protein sequence ID" value="TYC48443.1"/>
    <property type="molecule type" value="Genomic_DNA"/>
</dbReference>
<keyword evidence="2" id="KW-1185">Reference proteome</keyword>
<gene>
    <name evidence="1" type="ORF">ESZ50_08765</name>
</gene>
<evidence type="ECO:0000313" key="2">
    <source>
        <dbReference type="Proteomes" id="UP000371977"/>
    </source>
</evidence>
<reference evidence="1 2" key="1">
    <citation type="submission" date="2019-01" db="EMBL/GenBank/DDBJ databases">
        <title>Weissella sp. nov., a novel lactic acid bacterium isolated from animal feces.</title>
        <authorList>
            <person name="Wang L.-T."/>
        </authorList>
    </citation>
    <scope>NUCLEOTIDE SEQUENCE [LARGE SCALE GENOMIC DNA]</scope>
    <source>
        <strain evidence="1 2">8H-2</strain>
    </source>
</reference>
<dbReference type="RefSeq" id="WP_148623189.1">
    <property type="nucleotide sequence ID" value="NZ_SDGZ01000020.1"/>
</dbReference>
<evidence type="ECO:0000313" key="1">
    <source>
        <dbReference type="EMBL" id="TYC48443.1"/>
    </source>
</evidence>
<protein>
    <submittedName>
        <fullName evidence="1">Uncharacterized protein</fullName>
    </submittedName>
</protein>
<organism evidence="1 2">
    <name type="scientific">Weissella muntiaci</name>
    <dbReference type="NCBI Taxonomy" id="2508881"/>
    <lineage>
        <taxon>Bacteria</taxon>
        <taxon>Bacillati</taxon>
        <taxon>Bacillota</taxon>
        <taxon>Bacilli</taxon>
        <taxon>Lactobacillales</taxon>
        <taxon>Lactobacillaceae</taxon>
        <taxon>Weissella</taxon>
    </lineage>
</organism>